<feature type="transmembrane region" description="Helical" evidence="9">
    <location>
        <begin position="794"/>
        <end position="813"/>
    </location>
</feature>
<feature type="transmembrane region" description="Helical" evidence="9">
    <location>
        <begin position="972"/>
        <end position="990"/>
    </location>
</feature>
<dbReference type="InterPro" id="IPR010905">
    <property type="entry name" value="Glyco_hydro_88"/>
</dbReference>
<dbReference type="VEuPathDB" id="FungiDB:AO090113000146"/>
<sequence>MNVNMFKAGDDILQDVDQSCKDRLPAVEELPLPPSFTWGTATAAYQVEGGAFQDGKGKSIWDTFTHLDPSRTNGENGDIACDHYNRMAEDVVLMASYGVDVYRFSIAWARILPLGGRGDPINEKGIAFYNNLIDCLLEHNIEPVVTLYHWDVPQGLYDRYGAFLDTTEFRADFEHFARLCFSRFGDRVKRWITFNEPYIISIFGHHSGVLAPGRSSATGGDSRTEPWRVGHTIILAHTAAVQAYATDFQPTQKGDISIVLNGHYYEPWDAGSEEHRLAAQRRLEFYIGWFGDPIFLGKDYPAPMRAQLGSRLPEFTSEELDLLRRSAPINSFYGMNHYTTKYARALPDPPAEDDCTGNVEEGPTNSEGKTMGPLSGMSWLRVTPAGFRKLLNWVWDRYRRPIVVTENGCPCPGESQMTKEQALDDQFRIRYFGLYLDAISRAIYDDGVKVEGYYVWSLMDNFEWSAGYGPRQSKPSAEHVEMTDEGVVKPLEATLDAATKGQAVSGYEDLGIWETIKTFKLCTIVCFAMAFSAATDGYQVGINASIIANQGFVARFATEIGKDGKPALASPILAGWSSIMSCGQIVGMVSLPFLSSSYGRKPAMYTFWVILVCSVLAESLARSWQVWLVGKLLAGIGVGCLQSTVPAYIAEVAPNRIRGGLLMCYSFWWSLGSFFAQVALQHLAQDHPMNYLTPVYTQWAQIGLMFLIYILVPESPAWCIDAGKADRARKELLRLYRGVPGFNVDQQLSVLSLAVEHERAIAAEQRREKWYSIFRGTDGVRTVITLWTNTTQQLIGLTLFGTFGTYFFQQAGLSDPFKIKVITTSIQIATVLILVAIADRLGRRWLACGGTTLSWLACVAIGIIGVVPQSNGSTYAFVFFACLWNVGLAANGATGWGYIGEISSQRLRPYTAGFGAAVTCVVGVVMSNLVPYMTNVNKWDWGLKTGWFYAGVGFQFTLGMWFLIPETSGFKATILSSVLLPLLLSSHGAAVPSPPSCNADTRPYSAWMADSVISRGQAVLPAGTTPEASTFLQIGVFQNAILQLKEYYGSPENACAQADWDTYLKESTQSVTPWLLNATKDTQYPLDRFSDGNGLFYQYERTDNETYKAALDALQQSIYLQPKNKYGGYWYFKYPNWSYLDGMYSLIPFYSTYTARFAAENSSAVGKDLVYQLDLLWSHCHQNNTGLLVHGYDASKTAVWANPVTGGSPIVWIRSLGWYMMALVDILEISRQQGVLNQEQWNHVHQRFVALSNAVMAAADPETGCWWQVMTDPNREGNYIESSGSAMFTYALYKGARLGLLHGIPEEALLPASLASKCYGHLLQDFVVDNKNGTLGYNGTVSVCSLSSNATYEYYVHQPLLYNSLHGTSSFILASVEHERATNVSGN</sequence>
<proteinExistence type="inferred from homology"/>
<feature type="transmembrane region" description="Helical" evidence="9">
    <location>
        <begin position="627"/>
        <end position="649"/>
    </location>
</feature>
<dbReference type="GO" id="GO:0008422">
    <property type="term" value="F:beta-glucosidase activity"/>
    <property type="evidence" value="ECO:0007669"/>
    <property type="project" value="TreeGrafter"/>
</dbReference>
<evidence type="ECO:0000256" key="5">
    <source>
        <dbReference type="ARBA" id="ARBA00022989"/>
    </source>
</evidence>
<dbReference type="InterPro" id="IPR033132">
    <property type="entry name" value="GH_1_N_CS"/>
</dbReference>
<dbReference type="VEuPathDB" id="FungiDB:AO090012000001"/>
<feature type="transmembrane region" description="Helical" evidence="9">
    <location>
        <begin position="661"/>
        <end position="680"/>
    </location>
</feature>
<evidence type="ECO:0000256" key="6">
    <source>
        <dbReference type="ARBA" id="ARBA00023136"/>
    </source>
</evidence>
<feature type="transmembrane region" description="Helical" evidence="9">
    <location>
        <begin position="874"/>
        <end position="899"/>
    </location>
</feature>
<dbReference type="SUPFAM" id="SSF51445">
    <property type="entry name" value="(Trans)glycosidases"/>
    <property type="match status" value="1"/>
</dbReference>
<dbReference type="InterPro" id="IPR012341">
    <property type="entry name" value="6hp_glycosidase-like_sf"/>
</dbReference>
<dbReference type="Pfam" id="PF07470">
    <property type="entry name" value="Glyco_hydro_88"/>
    <property type="match status" value="1"/>
</dbReference>
<dbReference type="Gene3D" id="3.20.20.80">
    <property type="entry name" value="Glycosidases"/>
    <property type="match status" value="1"/>
</dbReference>
<keyword evidence="7" id="KW-0326">Glycosidase</keyword>
<dbReference type="SUPFAM" id="SSF103473">
    <property type="entry name" value="MFS general substrate transporter"/>
    <property type="match status" value="1"/>
</dbReference>
<dbReference type="PROSITE" id="PS00216">
    <property type="entry name" value="SUGAR_TRANSPORT_1"/>
    <property type="match status" value="1"/>
</dbReference>
<dbReference type="PROSITE" id="PS50850">
    <property type="entry name" value="MFS"/>
    <property type="match status" value="1"/>
</dbReference>
<comment type="similarity">
    <text evidence="2">Belongs to the glycosyl hydrolase 1 family.</text>
</comment>
<feature type="transmembrane region" description="Helical" evidence="9">
    <location>
        <begin position="603"/>
        <end position="621"/>
    </location>
</feature>
<keyword evidence="4 11" id="KW-0378">Hydrolase</keyword>
<evidence type="ECO:0000256" key="8">
    <source>
        <dbReference type="SAM" id="MobiDB-lite"/>
    </source>
</evidence>
<dbReference type="InterPro" id="IPR017853">
    <property type="entry name" value="GH"/>
</dbReference>
<dbReference type="Proteomes" id="UP000190312">
    <property type="component" value="Unassembled WGS sequence"/>
</dbReference>
<dbReference type="PROSITE" id="PS00217">
    <property type="entry name" value="SUGAR_TRANSPORT_2"/>
    <property type="match status" value="1"/>
</dbReference>
<dbReference type="VEuPathDB" id="FungiDB:AO090113000148"/>
<feature type="transmembrane region" description="Helical" evidence="9">
    <location>
        <begin position="572"/>
        <end position="591"/>
    </location>
</feature>
<dbReference type="OrthoDB" id="65569at2759"/>
<comment type="caution">
    <text evidence="11">The sequence shown here is derived from an EMBL/GenBank/DDBJ whole genome shotgun (WGS) entry which is preliminary data.</text>
</comment>
<evidence type="ECO:0000256" key="3">
    <source>
        <dbReference type="ARBA" id="ARBA00022692"/>
    </source>
</evidence>
<keyword evidence="3 9" id="KW-0812">Transmembrane</keyword>
<feature type="transmembrane region" description="Helical" evidence="9">
    <location>
        <begin position="845"/>
        <end position="868"/>
    </location>
</feature>
<keyword evidence="6 9" id="KW-0472">Membrane</keyword>
<dbReference type="InterPro" id="IPR020846">
    <property type="entry name" value="MFS_dom"/>
</dbReference>
<dbReference type="InterPro" id="IPR001360">
    <property type="entry name" value="Glyco_hydro_1"/>
</dbReference>
<dbReference type="PROSITE" id="PS00653">
    <property type="entry name" value="GLYCOSYL_HYDROL_F1_2"/>
    <property type="match status" value="1"/>
</dbReference>
<feature type="region of interest" description="Disordered" evidence="8">
    <location>
        <begin position="349"/>
        <end position="370"/>
    </location>
</feature>
<dbReference type="InterPro" id="IPR005828">
    <property type="entry name" value="MFS_sugar_transport-like"/>
</dbReference>
<keyword evidence="5 9" id="KW-1133">Transmembrane helix</keyword>
<feature type="transmembrane region" description="Helical" evidence="9">
    <location>
        <begin position="911"/>
        <end position="934"/>
    </location>
</feature>
<dbReference type="Pfam" id="PF00083">
    <property type="entry name" value="Sugar_tr"/>
    <property type="match status" value="1"/>
</dbReference>
<dbReference type="FunFam" id="1.20.1250.20:FF:000594">
    <property type="entry name" value="MFS alpha-glucoside transporter"/>
    <property type="match status" value="1"/>
</dbReference>
<dbReference type="FunFam" id="3.20.20.80:FF:000041">
    <property type="entry name" value="Beta-glucosidase 7"/>
    <property type="match status" value="1"/>
</dbReference>
<evidence type="ECO:0000259" key="10">
    <source>
        <dbReference type="PROSITE" id="PS50850"/>
    </source>
</evidence>
<organism evidence="11 12">
    <name type="scientific">Aspergillus oryzae</name>
    <name type="common">Yellow koji mold</name>
    <dbReference type="NCBI Taxonomy" id="5062"/>
    <lineage>
        <taxon>Eukaryota</taxon>
        <taxon>Fungi</taxon>
        <taxon>Dikarya</taxon>
        <taxon>Ascomycota</taxon>
        <taxon>Pezizomycotina</taxon>
        <taxon>Eurotiomycetes</taxon>
        <taxon>Eurotiomycetidae</taxon>
        <taxon>Eurotiales</taxon>
        <taxon>Aspergillaceae</taxon>
        <taxon>Aspergillus</taxon>
        <taxon>Aspergillus subgen. Circumdati</taxon>
    </lineage>
</organism>
<evidence type="ECO:0000256" key="1">
    <source>
        <dbReference type="ARBA" id="ARBA00004141"/>
    </source>
</evidence>
<reference evidence="11 12" key="1">
    <citation type="submission" date="2016-10" db="EMBL/GenBank/DDBJ databases">
        <title>Genome sequencing of Aspergillus oryzae BCC7051.</title>
        <authorList>
            <person name="Thammarongtham C."/>
            <person name="Vorapreeda T."/>
            <person name="Nookaew I."/>
            <person name="Srisuk T."/>
            <person name="Land M."/>
            <person name="Jeennor S."/>
            <person name="Laoteng K."/>
        </authorList>
    </citation>
    <scope>NUCLEOTIDE SEQUENCE [LARGE SCALE GENOMIC DNA]</scope>
    <source>
        <strain evidence="11 12">BCC7051</strain>
    </source>
</reference>
<evidence type="ECO:0000256" key="2">
    <source>
        <dbReference type="ARBA" id="ARBA00010838"/>
    </source>
</evidence>
<evidence type="ECO:0000313" key="11">
    <source>
        <dbReference type="EMBL" id="OOO05162.1"/>
    </source>
</evidence>
<dbReference type="Gene3D" id="1.20.1250.20">
    <property type="entry name" value="MFS general substrate transporter like domains"/>
    <property type="match status" value="1"/>
</dbReference>
<feature type="domain" description="Major facilitator superfamily (MFS) profile" evidence="10">
    <location>
        <begin position="529"/>
        <end position="968"/>
    </location>
</feature>
<dbReference type="PANTHER" id="PTHR10353:SF36">
    <property type="entry name" value="LP05116P"/>
    <property type="match status" value="1"/>
</dbReference>
<dbReference type="Pfam" id="PF00232">
    <property type="entry name" value="Glyco_hydro_1"/>
    <property type="match status" value="1"/>
</dbReference>
<dbReference type="PRINTS" id="PR00131">
    <property type="entry name" value="GLHYDRLASE1"/>
</dbReference>
<dbReference type="InterPro" id="IPR036259">
    <property type="entry name" value="MFS_trans_sf"/>
</dbReference>
<dbReference type="eggNOG" id="KOG0626">
    <property type="taxonomic scope" value="Eukaryota"/>
</dbReference>
<comment type="subcellular location">
    <subcellularLocation>
        <location evidence="1">Membrane</location>
        <topology evidence="1">Multi-pass membrane protein</topology>
    </subcellularLocation>
</comment>
<dbReference type="EMBL" id="MKZY01000009">
    <property type="protein sequence ID" value="OOO05162.1"/>
    <property type="molecule type" value="Genomic_DNA"/>
</dbReference>
<evidence type="ECO:0000256" key="7">
    <source>
        <dbReference type="ARBA" id="ARBA00023295"/>
    </source>
</evidence>
<evidence type="ECO:0000256" key="9">
    <source>
        <dbReference type="SAM" id="Phobius"/>
    </source>
</evidence>
<dbReference type="PANTHER" id="PTHR10353">
    <property type="entry name" value="GLYCOSYL HYDROLASE"/>
    <property type="match status" value="1"/>
</dbReference>
<evidence type="ECO:0000313" key="12">
    <source>
        <dbReference type="Proteomes" id="UP000190312"/>
    </source>
</evidence>
<dbReference type="GO" id="GO:0016020">
    <property type="term" value="C:membrane"/>
    <property type="evidence" value="ECO:0007669"/>
    <property type="project" value="UniProtKB-SubCell"/>
</dbReference>
<dbReference type="GO" id="GO:0022857">
    <property type="term" value="F:transmembrane transporter activity"/>
    <property type="evidence" value="ECO:0007669"/>
    <property type="project" value="InterPro"/>
</dbReference>
<dbReference type="GO" id="GO:0005975">
    <property type="term" value="P:carbohydrate metabolic process"/>
    <property type="evidence" value="ECO:0007669"/>
    <property type="project" value="InterPro"/>
</dbReference>
<dbReference type="InterPro" id="IPR005829">
    <property type="entry name" value="Sugar_transporter_CS"/>
</dbReference>
<accession>A0A1S9D7R2</accession>
<protein>
    <submittedName>
        <fullName evidence="11">Glycoside hydrolase family 1</fullName>
    </submittedName>
</protein>
<evidence type="ECO:0000256" key="4">
    <source>
        <dbReference type="ARBA" id="ARBA00022801"/>
    </source>
</evidence>
<feature type="transmembrane region" description="Helical" evidence="9">
    <location>
        <begin position="700"/>
        <end position="720"/>
    </location>
</feature>
<dbReference type="Gene3D" id="1.50.10.10">
    <property type="match status" value="1"/>
</dbReference>
<name>A0A1S9D7R2_ASPOZ</name>
<dbReference type="SUPFAM" id="SSF48208">
    <property type="entry name" value="Six-hairpin glycosidases"/>
    <property type="match status" value="1"/>
</dbReference>
<feature type="transmembrane region" description="Helical" evidence="9">
    <location>
        <begin position="946"/>
        <end position="965"/>
    </location>
</feature>
<feature type="transmembrane region" description="Helical" evidence="9">
    <location>
        <begin position="819"/>
        <end position="838"/>
    </location>
</feature>
<gene>
    <name evidence="11" type="ORF">OAory_01066780</name>
</gene>
<dbReference type="InterPro" id="IPR008928">
    <property type="entry name" value="6-hairpin_glycosidase_sf"/>
</dbReference>